<dbReference type="PANTHER" id="PTHR43477:SF1">
    <property type="entry name" value="DIHYDROANTICAPSIN 7-DEHYDROGENASE"/>
    <property type="match status" value="1"/>
</dbReference>
<dbReference type="SUPFAM" id="SSF51735">
    <property type="entry name" value="NAD(P)-binding Rossmann-fold domains"/>
    <property type="match status" value="1"/>
</dbReference>
<name>A0ABT8L1V1_9BACT</name>
<evidence type="ECO:0000256" key="1">
    <source>
        <dbReference type="ARBA" id="ARBA00006484"/>
    </source>
</evidence>
<dbReference type="Gene3D" id="3.40.50.720">
    <property type="entry name" value="NAD(P)-binding Rossmann-like Domain"/>
    <property type="match status" value="1"/>
</dbReference>
<dbReference type="PANTHER" id="PTHR43477">
    <property type="entry name" value="DIHYDROANTICAPSIN 7-DEHYDROGENASE"/>
    <property type="match status" value="1"/>
</dbReference>
<dbReference type="InterPro" id="IPR002347">
    <property type="entry name" value="SDR_fam"/>
</dbReference>
<dbReference type="PRINTS" id="PR00081">
    <property type="entry name" value="GDHRDH"/>
</dbReference>
<dbReference type="Pfam" id="PF13561">
    <property type="entry name" value="adh_short_C2"/>
    <property type="match status" value="1"/>
</dbReference>
<dbReference type="RefSeq" id="WP_346757064.1">
    <property type="nucleotide sequence ID" value="NZ_JAUJEB010000001.1"/>
</dbReference>
<dbReference type="NCBIfam" id="NF005559">
    <property type="entry name" value="PRK07231.1"/>
    <property type="match status" value="1"/>
</dbReference>
<dbReference type="InterPro" id="IPR036291">
    <property type="entry name" value="NAD(P)-bd_dom_sf"/>
</dbReference>
<protein>
    <submittedName>
        <fullName evidence="3">SDR family oxidoreductase</fullName>
        <ecNumber evidence="3">1.-.-.-</ecNumber>
    </submittedName>
</protein>
<sequence length="256" mass="26577">MKRFENKAAIVVGGGSGIGAASAIALSGEGASVAIIDINEKNAGNTAEQITASGGSAIALAADVTNMSDAEVAVNKAAEAFGGIHYLCNSAGLQSYGTVVSTDEDTWDKTIDVNLKSIYVVSKFCIPHILKQGGGAVVNISSVQGLRCQSNLSAYAASKGGVIALTRSMALDYAKQNIHINCICPGSIDTPLLRYGAAQHGEEEEVLKQWGNHHPIGRIGTTEEIAQTVLFLLSRESAFMIGQPVVVDGGLMSKIL</sequence>
<comment type="caution">
    <text evidence="3">The sequence shown here is derived from an EMBL/GenBank/DDBJ whole genome shotgun (WGS) entry which is preliminary data.</text>
</comment>
<dbReference type="PRINTS" id="PR00080">
    <property type="entry name" value="SDRFAMILY"/>
</dbReference>
<dbReference type="InterPro" id="IPR051122">
    <property type="entry name" value="SDR_DHRS6-like"/>
</dbReference>
<dbReference type="Proteomes" id="UP001172083">
    <property type="component" value="Unassembled WGS sequence"/>
</dbReference>
<organism evidence="3 4">
    <name type="scientific">Agaribacillus aureus</name>
    <dbReference type="NCBI Taxonomy" id="3051825"/>
    <lineage>
        <taxon>Bacteria</taxon>
        <taxon>Pseudomonadati</taxon>
        <taxon>Bacteroidota</taxon>
        <taxon>Cytophagia</taxon>
        <taxon>Cytophagales</taxon>
        <taxon>Splendidivirgaceae</taxon>
        <taxon>Agaribacillus</taxon>
    </lineage>
</organism>
<evidence type="ECO:0000313" key="4">
    <source>
        <dbReference type="Proteomes" id="UP001172083"/>
    </source>
</evidence>
<evidence type="ECO:0000256" key="2">
    <source>
        <dbReference type="ARBA" id="ARBA00023002"/>
    </source>
</evidence>
<dbReference type="InterPro" id="IPR020904">
    <property type="entry name" value="Sc_DH/Rdtase_CS"/>
</dbReference>
<dbReference type="EMBL" id="JAUJEB010000001">
    <property type="protein sequence ID" value="MDN5211735.1"/>
    <property type="molecule type" value="Genomic_DNA"/>
</dbReference>
<dbReference type="GO" id="GO:0016491">
    <property type="term" value="F:oxidoreductase activity"/>
    <property type="evidence" value="ECO:0007669"/>
    <property type="project" value="UniProtKB-KW"/>
</dbReference>
<keyword evidence="2 3" id="KW-0560">Oxidoreductase</keyword>
<evidence type="ECO:0000313" key="3">
    <source>
        <dbReference type="EMBL" id="MDN5211735.1"/>
    </source>
</evidence>
<dbReference type="CDD" id="cd05233">
    <property type="entry name" value="SDR_c"/>
    <property type="match status" value="1"/>
</dbReference>
<dbReference type="PROSITE" id="PS00061">
    <property type="entry name" value="ADH_SHORT"/>
    <property type="match status" value="1"/>
</dbReference>
<comment type="similarity">
    <text evidence="1">Belongs to the short-chain dehydrogenases/reductases (SDR) family.</text>
</comment>
<proteinExistence type="inferred from homology"/>
<dbReference type="EC" id="1.-.-.-" evidence="3"/>
<accession>A0ABT8L1V1</accession>
<keyword evidence="4" id="KW-1185">Reference proteome</keyword>
<reference evidence="3" key="1">
    <citation type="submission" date="2023-06" db="EMBL/GenBank/DDBJ databases">
        <title>Genomic of Agaribacillus aureum.</title>
        <authorList>
            <person name="Wang G."/>
        </authorList>
    </citation>
    <scope>NUCLEOTIDE SEQUENCE</scope>
    <source>
        <strain evidence="3">BMA12</strain>
    </source>
</reference>
<gene>
    <name evidence="3" type="ORF">QQ020_06725</name>
</gene>